<name>A0ABY2SQ29_9HYPH</name>
<proteinExistence type="predicted"/>
<accession>A0ABY2SQ29</accession>
<evidence type="ECO:0000313" key="1">
    <source>
        <dbReference type="EMBL" id="TKI07772.1"/>
    </source>
</evidence>
<keyword evidence="2" id="KW-1185">Reference proteome</keyword>
<reference evidence="1 2" key="1">
    <citation type="submission" date="2019-04" db="EMBL/GenBank/DDBJ databases">
        <authorList>
            <person name="Li M."/>
            <person name="Gao C."/>
        </authorList>
    </citation>
    <scope>NUCLEOTIDE SEQUENCE [LARGE SCALE GENOMIC DNA]</scope>
    <source>
        <strain evidence="1 2">BGMRC 2031</strain>
    </source>
</reference>
<dbReference type="EMBL" id="SZPQ01000003">
    <property type="protein sequence ID" value="TKI07772.1"/>
    <property type="molecule type" value="Genomic_DNA"/>
</dbReference>
<organism evidence="1 2">
    <name type="scientific">Martelella alba</name>
    <dbReference type="NCBI Taxonomy" id="2590451"/>
    <lineage>
        <taxon>Bacteria</taxon>
        <taxon>Pseudomonadati</taxon>
        <taxon>Pseudomonadota</taxon>
        <taxon>Alphaproteobacteria</taxon>
        <taxon>Hyphomicrobiales</taxon>
        <taxon>Aurantimonadaceae</taxon>
        <taxon>Martelella</taxon>
    </lineage>
</organism>
<comment type="caution">
    <text evidence="1">The sequence shown here is derived from an EMBL/GenBank/DDBJ whole genome shotgun (WGS) entry which is preliminary data.</text>
</comment>
<evidence type="ECO:0000313" key="2">
    <source>
        <dbReference type="Proteomes" id="UP000305202"/>
    </source>
</evidence>
<evidence type="ECO:0008006" key="3">
    <source>
        <dbReference type="Google" id="ProtNLM"/>
    </source>
</evidence>
<dbReference type="Proteomes" id="UP000305202">
    <property type="component" value="Unassembled WGS sequence"/>
</dbReference>
<sequence>MPPSPPTLNAGENPVSLPGEPLLRRFAQFSERLPSVPALLHIGDQTGWLITAADGKAPSSYPFDGYGVIAARFFHHRPPAENEMENAIMAVEERIMPLSRHIPHGAVLCTTDSALYRIGLLAGLPDRPEMMLTLEAAERTFDRLAAVIRGRPAAWEGLPGDKDFAATLLILRELMHHLQFSFLTVYPDVPENEALLR</sequence>
<gene>
    <name evidence="1" type="ORF">FCN80_04835</name>
</gene>
<dbReference type="RefSeq" id="WP_136988768.1">
    <property type="nucleotide sequence ID" value="NZ_SZPQ01000003.1"/>
</dbReference>
<protein>
    <recommendedName>
        <fullName evidence="3">SapC protein</fullName>
    </recommendedName>
</protein>